<evidence type="ECO:0000313" key="3">
    <source>
        <dbReference type="Proteomes" id="UP000824890"/>
    </source>
</evidence>
<proteinExistence type="predicted"/>
<organism evidence="2 3">
    <name type="scientific">Brassica napus</name>
    <name type="common">Rape</name>
    <dbReference type="NCBI Taxonomy" id="3708"/>
    <lineage>
        <taxon>Eukaryota</taxon>
        <taxon>Viridiplantae</taxon>
        <taxon>Streptophyta</taxon>
        <taxon>Embryophyta</taxon>
        <taxon>Tracheophyta</taxon>
        <taxon>Spermatophyta</taxon>
        <taxon>Magnoliopsida</taxon>
        <taxon>eudicotyledons</taxon>
        <taxon>Gunneridae</taxon>
        <taxon>Pentapetalae</taxon>
        <taxon>rosids</taxon>
        <taxon>malvids</taxon>
        <taxon>Brassicales</taxon>
        <taxon>Brassicaceae</taxon>
        <taxon>Brassiceae</taxon>
        <taxon>Brassica</taxon>
    </lineage>
</organism>
<evidence type="ECO:0000313" key="2">
    <source>
        <dbReference type="EMBL" id="KAH0941261.1"/>
    </source>
</evidence>
<sequence>MANSFTLLAYLKAGRCSNTAEVRMQGCVGSKYQFRFRNRLTEGSVYSLSGFDVTRRNPNFRFSDAPSPYGSMMEPLLISYRSPLGPYLLSCSDYYEHTISYLNWQTPAKTDMIGELNAIRSTITDRILGAHGDNVCVSMFDSMALAFHSEFESYGKEPKIVLATSEKKCLTGNLRGHGADQKASSSNVVHAQKIEPLTAAELNQFTVTADSQVESSLPEVIAPGIDAKVGKTCNDASTAKRAPSSKEQVAEKSRVE</sequence>
<feature type="region of interest" description="Disordered" evidence="1">
    <location>
        <begin position="235"/>
        <end position="256"/>
    </location>
</feature>
<dbReference type="EMBL" id="JAGKQM010000001">
    <property type="protein sequence ID" value="KAH0941261.1"/>
    <property type="molecule type" value="Genomic_DNA"/>
</dbReference>
<name>A0ABQ8EI51_BRANA</name>
<comment type="caution">
    <text evidence="2">The sequence shown here is derived from an EMBL/GenBank/DDBJ whole genome shotgun (WGS) entry which is preliminary data.</text>
</comment>
<evidence type="ECO:0000256" key="1">
    <source>
        <dbReference type="SAM" id="MobiDB-lite"/>
    </source>
</evidence>
<dbReference type="Proteomes" id="UP000824890">
    <property type="component" value="Unassembled WGS sequence"/>
</dbReference>
<accession>A0ABQ8EI51</accession>
<reference evidence="2 3" key="1">
    <citation type="submission" date="2021-05" db="EMBL/GenBank/DDBJ databases">
        <title>Genome Assembly of Synthetic Allotetraploid Brassica napus Reveals Homoeologous Exchanges between Subgenomes.</title>
        <authorList>
            <person name="Davis J.T."/>
        </authorList>
    </citation>
    <scope>NUCLEOTIDE SEQUENCE [LARGE SCALE GENOMIC DNA]</scope>
    <source>
        <strain evidence="3">cv. Da-Ae</strain>
        <tissue evidence="2">Seedling</tissue>
    </source>
</reference>
<keyword evidence="3" id="KW-1185">Reference proteome</keyword>
<gene>
    <name evidence="2" type="ORF">HID58_000898</name>
</gene>
<protein>
    <submittedName>
        <fullName evidence="2">Uncharacterized protein</fullName>
    </submittedName>
</protein>